<dbReference type="Pfam" id="PF12724">
    <property type="entry name" value="Flavodoxin_5"/>
    <property type="match status" value="1"/>
</dbReference>
<evidence type="ECO:0000313" key="11">
    <source>
        <dbReference type="Proteomes" id="UP000320012"/>
    </source>
</evidence>
<evidence type="ECO:0000313" key="7">
    <source>
        <dbReference type="Proteomes" id="UP000032287"/>
    </source>
</evidence>
<dbReference type="InterPro" id="IPR029039">
    <property type="entry name" value="Flavoprotein-like_sf"/>
</dbReference>
<dbReference type="RefSeq" id="WP_010371567.1">
    <property type="nucleotide sequence ID" value="NZ_BJEF01000005.1"/>
</dbReference>
<dbReference type="GO" id="GO:0006783">
    <property type="term" value="P:heme biosynthetic process"/>
    <property type="evidence" value="ECO:0007669"/>
    <property type="project" value="TreeGrafter"/>
</dbReference>
<dbReference type="EMBL" id="NDXJ01000015">
    <property type="protein sequence ID" value="OSP88744.1"/>
    <property type="molecule type" value="Genomic_DNA"/>
</dbReference>
<reference evidence="5 9" key="2">
    <citation type="submission" date="2017-04" db="EMBL/GenBank/DDBJ databases">
        <title>The genome sequence of Weissella cibaria isolated from wild Drosophila.</title>
        <authorList>
            <person name="Ricks N.J."/>
            <person name="Carroll C."/>
            <person name="Walters A."/>
            <person name="Newell P.D."/>
            <person name="Chaston J.M."/>
        </authorList>
    </citation>
    <scope>NUCLEOTIDE SEQUENCE [LARGE SCALE GENOMIC DNA]</scope>
    <source>
        <strain evidence="5 9">DmW_103</strain>
    </source>
</reference>
<dbReference type="KEGG" id="wcb:AO080_00535"/>
<dbReference type="EMBL" id="CP020928">
    <property type="protein sequence ID" value="AWF94718.1"/>
    <property type="molecule type" value="Genomic_DNA"/>
</dbReference>
<dbReference type="PROSITE" id="PS00201">
    <property type="entry name" value="FLAVODOXIN"/>
    <property type="match status" value="1"/>
</dbReference>
<dbReference type="EMBL" id="JWHU01000006">
    <property type="protein sequence ID" value="KIU21838.1"/>
    <property type="molecule type" value="Genomic_DNA"/>
</dbReference>
<dbReference type="InterPro" id="IPR026816">
    <property type="entry name" value="Flavodoxin_dom"/>
</dbReference>
<evidence type="ECO:0000313" key="3">
    <source>
        <dbReference type="EMBL" id="KIU21838.1"/>
    </source>
</evidence>
<dbReference type="GeneID" id="66963162"/>
<protein>
    <submittedName>
        <fullName evidence="4">Flavodoxin</fullName>
    </submittedName>
</protein>
<dbReference type="InterPro" id="IPR052200">
    <property type="entry name" value="Protoporphyrinogen_IX_DH"/>
</dbReference>
<evidence type="ECO:0000313" key="2">
    <source>
        <dbReference type="EMBL" id="AWF94718.1"/>
    </source>
</evidence>
<evidence type="ECO:0000313" key="4">
    <source>
        <dbReference type="EMBL" id="KIU23513.1"/>
    </source>
</evidence>
<accession>A0A0D1JQJ1</accession>
<dbReference type="OrthoDB" id="2146857at2"/>
<dbReference type="PANTHER" id="PTHR38030:SF2">
    <property type="entry name" value="PROTOPORPHYRINOGEN IX DEHYDROGENASE [QUINONE]"/>
    <property type="match status" value="1"/>
</dbReference>
<organism evidence="4 8">
    <name type="scientific">Weissella cibaria</name>
    <dbReference type="NCBI Taxonomy" id="137591"/>
    <lineage>
        <taxon>Bacteria</taxon>
        <taxon>Bacillati</taxon>
        <taxon>Bacillota</taxon>
        <taxon>Bacilli</taxon>
        <taxon>Lactobacillales</taxon>
        <taxon>Lactobacillaceae</taxon>
        <taxon>Weissella</taxon>
    </lineage>
</organism>
<keyword evidence="7" id="KW-1185">Reference proteome</keyword>
<dbReference type="Gene3D" id="3.40.50.360">
    <property type="match status" value="1"/>
</dbReference>
<dbReference type="GO" id="GO:0009055">
    <property type="term" value="F:electron transfer activity"/>
    <property type="evidence" value="ECO:0007669"/>
    <property type="project" value="InterPro"/>
</dbReference>
<sequence>MSAVVIYDSHYGHTEKYARWIANELQISLYRLDEIGALDLTTYDTIVFGGPVFHGRVKIANLVNTLIPALYDKHILLFTVGLHPIDATYFKHICVDNFNYLVQQYGDFFQLRGATNHDKMGRWHRLSVWWIKKIGRAIAEEHVKELEETTTNQIDLVSRYRQLVQPIVDRVRFYEKQASLE</sequence>
<dbReference type="EMBL" id="VNHC01000002">
    <property type="protein sequence ID" value="TVV26682.1"/>
    <property type="molecule type" value="Genomic_DNA"/>
</dbReference>
<dbReference type="Proteomes" id="UP000244870">
    <property type="component" value="Chromosome"/>
</dbReference>
<dbReference type="eggNOG" id="COG4635">
    <property type="taxonomic scope" value="Bacteria"/>
</dbReference>
<dbReference type="Proteomes" id="UP000320012">
    <property type="component" value="Unassembled WGS sequence"/>
</dbReference>
<dbReference type="Proteomes" id="UP000193588">
    <property type="component" value="Unassembled WGS sequence"/>
</dbReference>
<dbReference type="STRING" id="137591.AO080_00535"/>
<evidence type="ECO:0000313" key="5">
    <source>
        <dbReference type="EMBL" id="OSP88744.1"/>
    </source>
</evidence>
<reference evidence="7 8" key="1">
    <citation type="journal article" date="2015" name="Microbiology (Mosc.)">
        <title>Genomics of the Weissella cibaria species with an examination of its metabolic traits.</title>
        <authorList>
            <person name="Lynch K.M."/>
            <person name="Lucid A."/>
            <person name="Arendt E.K."/>
            <person name="Sleator R.D."/>
            <person name="Lucey B."/>
            <person name="Coffey A."/>
        </authorList>
    </citation>
    <scope>NUCLEOTIDE SEQUENCE [LARGE SCALE GENOMIC DNA]</scope>
    <source>
        <strain evidence="4 8">AB3b</strain>
        <strain evidence="3 7">MG1</strain>
    </source>
</reference>
<dbReference type="Proteomes" id="UP000032289">
    <property type="component" value="Unassembled WGS sequence"/>
</dbReference>
<dbReference type="Proteomes" id="UP000032287">
    <property type="component" value="Unassembled WGS sequence"/>
</dbReference>
<dbReference type="PATRIC" id="fig|137591.24.peg.1493"/>
<reference evidence="2 10" key="3">
    <citation type="submission" date="2017-04" db="EMBL/GenBank/DDBJ databases">
        <title>Weissella cibaria strain m2 complete genome.</title>
        <authorList>
            <person name="Pan Q."/>
            <person name="Tan M."/>
            <person name="Yao F."/>
            <person name="Su S."/>
        </authorList>
    </citation>
    <scope>NUCLEOTIDE SEQUENCE [LARGE SCALE GENOMIC DNA]</scope>
    <source>
        <strain evidence="2 10">M2</strain>
    </source>
</reference>
<dbReference type="AlphaFoldDB" id="A0A0D1JQJ1"/>
<dbReference type="GO" id="GO:0010181">
    <property type="term" value="F:FMN binding"/>
    <property type="evidence" value="ECO:0007669"/>
    <property type="project" value="InterPro"/>
</dbReference>
<dbReference type="SUPFAM" id="SSF52218">
    <property type="entry name" value="Flavoproteins"/>
    <property type="match status" value="1"/>
</dbReference>
<name>A0A0D1JQJ1_9LACO</name>
<reference evidence="6 11" key="4">
    <citation type="submission" date="2019-07" db="EMBL/GenBank/DDBJ databases">
        <title>Genome sequence of Weissella cibaria GK1.</title>
        <authorList>
            <person name="Choi H.-J."/>
        </authorList>
    </citation>
    <scope>NUCLEOTIDE SEQUENCE [LARGE SCALE GENOMIC DNA]</scope>
    <source>
        <strain evidence="6 11">GK1</strain>
    </source>
</reference>
<dbReference type="InterPro" id="IPR001226">
    <property type="entry name" value="Flavodoxin_CS"/>
</dbReference>
<evidence type="ECO:0000313" key="10">
    <source>
        <dbReference type="Proteomes" id="UP000244870"/>
    </source>
</evidence>
<dbReference type="EMBL" id="JWHT01000034">
    <property type="protein sequence ID" value="KIU23513.1"/>
    <property type="molecule type" value="Genomic_DNA"/>
</dbReference>
<proteinExistence type="predicted"/>
<gene>
    <name evidence="4" type="ORF">ab3b_01525</name>
    <name evidence="2" type="ORF">B6254_0284</name>
    <name evidence="5" type="ORF">B9D04_09120</name>
    <name evidence="6" type="ORF">FO435_01595</name>
    <name evidence="3" type="ORF">QX99_00526</name>
</gene>
<evidence type="ECO:0000313" key="6">
    <source>
        <dbReference type="EMBL" id="TVV26682.1"/>
    </source>
</evidence>
<dbReference type="PANTHER" id="PTHR38030">
    <property type="entry name" value="PROTOPORPHYRINOGEN IX DEHYDROGENASE [MENAQUINONE]"/>
    <property type="match status" value="1"/>
</dbReference>
<evidence type="ECO:0000313" key="9">
    <source>
        <dbReference type="Proteomes" id="UP000193588"/>
    </source>
</evidence>
<evidence type="ECO:0000313" key="8">
    <source>
        <dbReference type="Proteomes" id="UP000032289"/>
    </source>
</evidence>
<dbReference type="GO" id="GO:0070819">
    <property type="term" value="F:menaquinone-dependent protoporphyrinogen oxidase activity"/>
    <property type="evidence" value="ECO:0007669"/>
    <property type="project" value="TreeGrafter"/>
</dbReference>
<feature type="domain" description="Flavodoxin" evidence="1">
    <location>
        <begin position="4"/>
        <end position="135"/>
    </location>
</feature>
<evidence type="ECO:0000259" key="1">
    <source>
        <dbReference type="Pfam" id="PF12724"/>
    </source>
</evidence>